<dbReference type="EMBL" id="CAJPIN010019464">
    <property type="protein sequence ID" value="CAG2062275.1"/>
    <property type="molecule type" value="Genomic_DNA"/>
</dbReference>
<organism evidence="1 2">
    <name type="scientific">Timema podura</name>
    <name type="common">Walking stick</name>
    <dbReference type="NCBI Taxonomy" id="61482"/>
    <lineage>
        <taxon>Eukaryota</taxon>
        <taxon>Metazoa</taxon>
        <taxon>Ecdysozoa</taxon>
        <taxon>Arthropoda</taxon>
        <taxon>Hexapoda</taxon>
        <taxon>Insecta</taxon>
        <taxon>Pterygota</taxon>
        <taxon>Neoptera</taxon>
        <taxon>Polyneoptera</taxon>
        <taxon>Phasmatodea</taxon>
        <taxon>Timematodea</taxon>
        <taxon>Timematoidea</taxon>
        <taxon>Timematidae</taxon>
        <taxon>Timema</taxon>
    </lineage>
</organism>
<proteinExistence type="predicted"/>
<name>A0ABN7P6D9_TIMPD</name>
<reference evidence="1" key="1">
    <citation type="submission" date="2021-03" db="EMBL/GenBank/DDBJ databases">
        <authorList>
            <person name="Tran Van P."/>
        </authorList>
    </citation>
    <scope>NUCLEOTIDE SEQUENCE</scope>
</reference>
<protein>
    <submittedName>
        <fullName evidence="1">Uncharacterized protein</fullName>
    </submittedName>
</protein>
<feature type="non-terminal residue" evidence="1">
    <location>
        <position position="123"/>
    </location>
</feature>
<sequence length="123" mass="14444">MSSEFALHVLLSFLLPRKESIKRMFLMEVEEKLNELTKPIERDLKNLVKTIRWNPRSFVSAKDSVRRTQKSALTLLRKFETVLKLPYKSLVMSKLPLLQPVKHWSVISENFNITSLYIADNIK</sequence>
<dbReference type="Proteomes" id="UP001153148">
    <property type="component" value="Unassembled WGS sequence"/>
</dbReference>
<accession>A0ABN7P6D9</accession>
<keyword evidence="2" id="KW-1185">Reference proteome</keyword>
<comment type="caution">
    <text evidence="1">The sequence shown here is derived from an EMBL/GenBank/DDBJ whole genome shotgun (WGS) entry which is preliminary data.</text>
</comment>
<evidence type="ECO:0000313" key="1">
    <source>
        <dbReference type="EMBL" id="CAG2062275.1"/>
    </source>
</evidence>
<gene>
    <name evidence="1" type="ORF">TPAB3V08_LOCUS9226</name>
</gene>
<evidence type="ECO:0000313" key="2">
    <source>
        <dbReference type="Proteomes" id="UP001153148"/>
    </source>
</evidence>